<dbReference type="SUPFAM" id="SSF47090">
    <property type="entry name" value="PGBD-like"/>
    <property type="match status" value="1"/>
</dbReference>
<gene>
    <name evidence="11" type="ORF">DCM83_12345</name>
</gene>
<feature type="region of interest" description="Disordered" evidence="8">
    <location>
        <begin position="682"/>
        <end position="703"/>
    </location>
</feature>
<dbReference type="InterPro" id="IPR036365">
    <property type="entry name" value="PGBD-like_sf"/>
</dbReference>
<dbReference type="InterPro" id="IPR052905">
    <property type="entry name" value="LD-transpeptidase_YkuD-like"/>
</dbReference>
<feature type="active site" description="Nucleophile" evidence="7">
    <location>
        <position position="549"/>
    </location>
</feature>
<dbReference type="Pfam" id="PF03734">
    <property type="entry name" value="YkuD"/>
    <property type="match status" value="1"/>
</dbReference>
<dbReference type="Pfam" id="PF01471">
    <property type="entry name" value="PG_binding_1"/>
    <property type="match status" value="1"/>
</dbReference>
<keyword evidence="5 7" id="KW-0573">Peptidoglycan synthesis</keyword>
<dbReference type="CDD" id="cd16913">
    <property type="entry name" value="YkuD_like"/>
    <property type="match status" value="1"/>
</dbReference>
<dbReference type="InterPro" id="IPR045380">
    <property type="entry name" value="LD_TPept_scaffold_dom"/>
</dbReference>
<dbReference type="Gene3D" id="1.10.101.10">
    <property type="entry name" value="PGBD-like superfamily/PGBD"/>
    <property type="match status" value="1"/>
</dbReference>
<dbReference type="Proteomes" id="UP001058872">
    <property type="component" value="Chromosome"/>
</dbReference>
<feature type="domain" description="L,D-TPase catalytic" evidence="10">
    <location>
        <begin position="414"/>
        <end position="578"/>
    </location>
</feature>
<comment type="similarity">
    <text evidence="2">Belongs to the YkuD family.</text>
</comment>
<keyword evidence="3" id="KW-0808">Transferase</keyword>
<feature type="active site" description="Proton donor/acceptor" evidence="7">
    <location>
        <position position="530"/>
    </location>
</feature>
<dbReference type="Pfam" id="PF20142">
    <property type="entry name" value="Scaffold"/>
    <property type="match status" value="1"/>
</dbReference>
<dbReference type="PANTHER" id="PTHR41533:SF2">
    <property type="entry name" value="BLR7131 PROTEIN"/>
    <property type="match status" value="1"/>
</dbReference>
<organism evidence="11 12">
    <name type="scientific">Bradyrhizobium betae</name>
    <dbReference type="NCBI Taxonomy" id="244734"/>
    <lineage>
        <taxon>Bacteria</taxon>
        <taxon>Pseudomonadati</taxon>
        <taxon>Pseudomonadota</taxon>
        <taxon>Alphaproteobacteria</taxon>
        <taxon>Hyphomicrobiales</taxon>
        <taxon>Nitrobacteraceae</taxon>
        <taxon>Bradyrhizobium</taxon>
    </lineage>
</organism>
<feature type="chain" id="PRO_5042076533" evidence="9">
    <location>
        <begin position="33"/>
        <end position="703"/>
    </location>
</feature>
<feature type="region of interest" description="Disordered" evidence="8">
    <location>
        <begin position="71"/>
        <end position="130"/>
    </location>
</feature>
<dbReference type="InterPro" id="IPR036366">
    <property type="entry name" value="PGBDSf"/>
</dbReference>
<dbReference type="InterPro" id="IPR002477">
    <property type="entry name" value="Peptidoglycan-bd-like"/>
</dbReference>
<feature type="signal peptide" evidence="9">
    <location>
        <begin position="1"/>
        <end position="32"/>
    </location>
</feature>
<evidence type="ECO:0000313" key="12">
    <source>
        <dbReference type="Proteomes" id="UP001058872"/>
    </source>
</evidence>
<keyword evidence="9" id="KW-0732">Signal</keyword>
<evidence type="ECO:0000256" key="8">
    <source>
        <dbReference type="SAM" id="MobiDB-lite"/>
    </source>
</evidence>
<evidence type="ECO:0000256" key="1">
    <source>
        <dbReference type="ARBA" id="ARBA00004752"/>
    </source>
</evidence>
<accession>A0AAE9N9U2</accession>
<proteinExistence type="inferred from homology"/>
<dbReference type="GO" id="GO:0016740">
    <property type="term" value="F:transferase activity"/>
    <property type="evidence" value="ECO:0007669"/>
    <property type="project" value="UniProtKB-KW"/>
</dbReference>
<protein>
    <submittedName>
        <fullName evidence="11">Murein L,D-transpeptidase</fullName>
    </submittedName>
</protein>
<feature type="compositionally biased region" description="Basic and acidic residues" evidence="8">
    <location>
        <begin position="76"/>
        <end position="85"/>
    </location>
</feature>
<dbReference type="RefSeq" id="WP_257176753.1">
    <property type="nucleotide sequence ID" value="NZ_CP028989.1"/>
</dbReference>
<evidence type="ECO:0000256" key="4">
    <source>
        <dbReference type="ARBA" id="ARBA00022960"/>
    </source>
</evidence>
<comment type="pathway">
    <text evidence="1 7">Cell wall biogenesis; peptidoglycan biosynthesis.</text>
</comment>
<dbReference type="PANTHER" id="PTHR41533">
    <property type="entry name" value="L,D-TRANSPEPTIDASE HI_1667-RELATED"/>
    <property type="match status" value="1"/>
</dbReference>
<evidence type="ECO:0000256" key="7">
    <source>
        <dbReference type="PROSITE-ProRule" id="PRU01373"/>
    </source>
</evidence>
<name>A0AAE9N9U2_9BRAD</name>
<dbReference type="GO" id="GO:0071555">
    <property type="term" value="P:cell wall organization"/>
    <property type="evidence" value="ECO:0007669"/>
    <property type="project" value="UniProtKB-UniRule"/>
</dbReference>
<evidence type="ECO:0000313" key="11">
    <source>
        <dbReference type="EMBL" id="UUO65914.1"/>
    </source>
</evidence>
<feature type="compositionally biased region" description="Low complexity" evidence="8">
    <location>
        <begin position="106"/>
        <end position="125"/>
    </location>
</feature>
<dbReference type="PROSITE" id="PS52029">
    <property type="entry name" value="LD_TPASE"/>
    <property type="match status" value="1"/>
</dbReference>
<dbReference type="GO" id="GO:0004180">
    <property type="term" value="F:carboxypeptidase activity"/>
    <property type="evidence" value="ECO:0007669"/>
    <property type="project" value="UniProtKB-ARBA"/>
</dbReference>
<reference evidence="11" key="1">
    <citation type="submission" date="2018-04" db="EMBL/GenBank/DDBJ databases">
        <title>Genomes of Endosymbiotic and Endophytic Bradyrhizobium Publication status.</title>
        <authorList>
            <person name="Guha S."/>
            <person name="Jorrin B."/>
            <person name="Sarkar M."/>
            <person name="Poole P.S."/>
            <person name="DasGupta M."/>
        </authorList>
    </citation>
    <scope>NUCLEOTIDE SEQUENCE</scope>
    <source>
        <strain evidence="11">WBOS16</strain>
    </source>
</reference>
<evidence type="ECO:0000256" key="5">
    <source>
        <dbReference type="ARBA" id="ARBA00022984"/>
    </source>
</evidence>
<dbReference type="SUPFAM" id="SSF141523">
    <property type="entry name" value="L,D-transpeptidase catalytic domain-like"/>
    <property type="match status" value="1"/>
</dbReference>
<dbReference type="InterPro" id="IPR038063">
    <property type="entry name" value="Transpep_catalytic_dom"/>
</dbReference>
<dbReference type="Gene3D" id="2.40.440.10">
    <property type="entry name" value="L,D-transpeptidase catalytic domain-like"/>
    <property type="match status" value="1"/>
</dbReference>
<evidence type="ECO:0000259" key="10">
    <source>
        <dbReference type="PROSITE" id="PS52029"/>
    </source>
</evidence>
<sequence>MRNCLNHRAGFDRVLMTVAATFLTVSASSALAQDQARSSAAELAIEAAIPRPEPANVPPPTAADIKLDTTATVQDSAKEPKEPVKADVAPAPDKVETKPSELANSPATATPAAAAAPAAEPVKAASNVPAADQPVADRLKDIIGAKTSRHFDRKNERAAVEKFYGARDFAPVWTQGGTLTAAAKGVIARLKDAGSDGLNPADYPAPDFAAATTPDALADAELKLTASMFDYARHAQSGRMHWSQVSGDILYPEHPVDPNEVLAKVTTAADASAALDSYNPPHKLYKQLKAKLAELRGQGNGPVIEIADGPALKYTAATKKHAEIVVEDPRVPQLRAKLGLAENASDTRYDAAVADAVRKFQSSAEMKPTGILDDKTVSALNTPKRDKQIDVVLVNMERWRWLPRDLGAPALGDAYVILNIPDFTLKVMQRGQQVWTTRVVTGKPGKHATPLLTETMKYITVNPTWNVPPSIVYNEYLPALQQDPTVLQRMGLRLEQNRDGSVHISQPPGEANALGRVRFNFPNKFLVYQHDTPDKHLFAKEERAFSHGCMRVQNPDQYASVLLNIVMPNEKYTPERIRSMYGKSEIDLKFPTPIPVNITYQTAFVDDAGKLQFRKDIYGRDAAMINVLKNNRGKDLEAVVAHSQPSYSRPATTLPSGVAVANNGGGFGSSGPNFFERLFGAPTQAAPPAPVGRRPQQQRVFTR</sequence>
<evidence type="ECO:0000256" key="6">
    <source>
        <dbReference type="ARBA" id="ARBA00023316"/>
    </source>
</evidence>
<evidence type="ECO:0000256" key="3">
    <source>
        <dbReference type="ARBA" id="ARBA00022679"/>
    </source>
</evidence>
<dbReference type="GO" id="GO:0008360">
    <property type="term" value="P:regulation of cell shape"/>
    <property type="evidence" value="ECO:0007669"/>
    <property type="project" value="UniProtKB-UniRule"/>
</dbReference>
<dbReference type="GO" id="GO:0009252">
    <property type="term" value="P:peptidoglycan biosynthetic process"/>
    <property type="evidence" value="ECO:0007669"/>
    <property type="project" value="UniProtKB-KW"/>
</dbReference>
<dbReference type="AlphaFoldDB" id="A0AAE9N9U2"/>
<keyword evidence="6 7" id="KW-0961">Cell wall biogenesis/degradation</keyword>
<dbReference type="InterPro" id="IPR005490">
    <property type="entry name" value="LD_TPept_cat_dom"/>
</dbReference>
<evidence type="ECO:0000256" key="9">
    <source>
        <dbReference type="SAM" id="SignalP"/>
    </source>
</evidence>
<evidence type="ECO:0000256" key="2">
    <source>
        <dbReference type="ARBA" id="ARBA00005992"/>
    </source>
</evidence>
<dbReference type="EMBL" id="CP028989">
    <property type="protein sequence ID" value="UUO65914.1"/>
    <property type="molecule type" value="Genomic_DNA"/>
</dbReference>
<keyword evidence="4 7" id="KW-0133">Cell shape</keyword>